<sequence>MWIQVVSYIIQEDMPFLWPTIGYLSKTTALRELVCGILAIRFMCIVYAIILVPYVAAGFKELARMPKHICSAINGIYLLYIMVTECLREIPIMVPLYYLAFALICFLYMSVCMKCILMGLMEAFPLIYRLRNSLRIIFIFVWTSVSIAIIYVDVLRLMYIIQLRIFYVVSMVLLIFSAMGLGIYGLNRIDGDYYFLHNKHFFAIKNLKITLVFLLMISIAFIFEMYRTYNQSVYIFYMLALICLMPIPIGAFLNRKHGCNISPDWTPVHSTMKARRLFNTKNMYVYRQEKACMHVCLKNDERLKREIASML</sequence>
<keyword evidence="2" id="KW-1185">Reference proteome</keyword>
<feature type="transmembrane region" description="Helical" evidence="1">
    <location>
        <begin position="207"/>
        <end position="226"/>
    </location>
</feature>
<organism evidence="2 3">
    <name type="scientific">Nicrophorus vespilloides</name>
    <name type="common">Boreal carrion beetle</name>
    <dbReference type="NCBI Taxonomy" id="110193"/>
    <lineage>
        <taxon>Eukaryota</taxon>
        <taxon>Metazoa</taxon>
        <taxon>Ecdysozoa</taxon>
        <taxon>Arthropoda</taxon>
        <taxon>Hexapoda</taxon>
        <taxon>Insecta</taxon>
        <taxon>Pterygota</taxon>
        <taxon>Neoptera</taxon>
        <taxon>Endopterygota</taxon>
        <taxon>Coleoptera</taxon>
        <taxon>Polyphaga</taxon>
        <taxon>Staphyliniformia</taxon>
        <taxon>Silphidae</taxon>
        <taxon>Nicrophorinae</taxon>
        <taxon>Nicrophorus</taxon>
    </lineage>
</organism>
<feature type="transmembrane region" description="Helical" evidence="1">
    <location>
        <begin position="96"/>
        <end position="121"/>
    </location>
</feature>
<keyword evidence="1" id="KW-1133">Transmembrane helix</keyword>
<evidence type="ECO:0000256" key="1">
    <source>
        <dbReference type="SAM" id="Phobius"/>
    </source>
</evidence>
<feature type="transmembrane region" description="Helical" evidence="1">
    <location>
        <begin position="38"/>
        <end position="57"/>
    </location>
</feature>
<proteinExistence type="predicted"/>
<feature type="transmembrane region" description="Helical" evidence="1">
    <location>
        <begin position="232"/>
        <end position="253"/>
    </location>
</feature>
<feature type="transmembrane region" description="Helical" evidence="1">
    <location>
        <begin position="164"/>
        <end position="186"/>
    </location>
</feature>
<name>A0ABM1N2E1_NICVS</name>
<keyword evidence="1" id="KW-0812">Transmembrane</keyword>
<dbReference type="GeneID" id="108565819"/>
<evidence type="ECO:0000313" key="2">
    <source>
        <dbReference type="Proteomes" id="UP000695000"/>
    </source>
</evidence>
<reference evidence="3" key="1">
    <citation type="submission" date="2025-08" db="UniProtKB">
        <authorList>
            <consortium name="RefSeq"/>
        </authorList>
    </citation>
    <scope>IDENTIFICATION</scope>
    <source>
        <tissue evidence="3">Whole Larva</tissue>
    </source>
</reference>
<dbReference type="RefSeq" id="XP_017780991.1">
    <property type="nucleotide sequence ID" value="XM_017925502.1"/>
</dbReference>
<dbReference type="Proteomes" id="UP000695000">
    <property type="component" value="Unplaced"/>
</dbReference>
<feature type="transmembrane region" description="Helical" evidence="1">
    <location>
        <begin position="133"/>
        <end position="152"/>
    </location>
</feature>
<keyword evidence="1" id="KW-0472">Membrane</keyword>
<evidence type="ECO:0000313" key="3">
    <source>
        <dbReference type="RefSeq" id="XP_017780991.1"/>
    </source>
</evidence>
<protein>
    <submittedName>
        <fullName evidence="3">Uncharacterized protein LOC108565819</fullName>
    </submittedName>
</protein>
<accession>A0ABM1N2E1</accession>
<gene>
    <name evidence="3" type="primary">LOC108565819</name>
</gene>